<proteinExistence type="predicted"/>
<feature type="compositionally biased region" description="Acidic residues" evidence="1">
    <location>
        <begin position="1"/>
        <end position="11"/>
    </location>
</feature>
<feature type="compositionally biased region" description="Basic and acidic residues" evidence="1">
    <location>
        <begin position="44"/>
        <end position="58"/>
    </location>
</feature>
<accession>A0A1S8WJ35</accession>
<evidence type="ECO:0000256" key="1">
    <source>
        <dbReference type="SAM" id="MobiDB-lite"/>
    </source>
</evidence>
<dbReference type="AlphaFoldDB" id="A0A1S8WJ35"/>
<evidence type="ECO:0000313" key="3">
    <source>
        <dbReference type="Proteomes" id="UP000243686"/>
    </source>
</evidence>
<protein>
    <submittedName>
        <fullName evidence="2">Uncharacterized protein</fullName>
    </submittedName>
</protein>
<name>A0A1S8WJ35_OPIVI</name>
<feature type="region of interest" description="Disordered" evidence="1">
    <location>
        <begin position="1"/>
        <end position="69"/>
    </location>
</feature>
<gene>
    <name evidence="2" type="ORF">X801_09750</name>
</gene>
<sequence>MEDVGPQDAEADPAHVPGHGLPAGEAEASTMAGGPATGATTAEDGLRMHDAQPPDRDPQPVPGLLVITV</sequence>
<reference evidence="2 3" key="1">
    <citation type="submission" date="2015-03" db="EMBL/GenBank/DDBJ databases">
        <title>Draft genome of the nematode, Opisthorchis viverrini.</title>
        <authorList>
            <person name="Mitreva M."/>
        </authorList>
    </citation>
    <scope>NUCLEOTIDE SEQUENCE [LARGE SCALE GENOMIC DNA]</scope>
    <source>
        <strain evidence="2">Khon Kaen</strain>
    </source>
</reference>
<feature type="compositionally biased region" description="Low complexity" evidence="1">
    <location>
        <begin position="30"/>
        <end position="43"/>
    </location>
</feature>
<evidence type="ECO:0000313" key="2">
    <source>
        <dbReference type="EMBL" id="OON14458.1"/>
    </source>
</evidence>
<dbReference type="EMBL" id="KV906636">
    <property type="protein sequence ID" value="OON14458.1"/>
    <property type="molecule type" value="Genomic_DNA"/>
</dbReference>
<dbReference type="Proteomes" id="UP000243686">
    <property type="component" value="Unassembled WGS sequence"/>
</dbReference>
<keyword evidence="3" id="KW-1185">Reference proteome</keyword>
<organism evidence="2 3">
    <name type="scientific">Opisthorchis viverrini</name>
    <name type="common">Southeast Asian liver fluke</name>
    <dbReference type="NCBI Taxonomy" id="6198"/>
    <lineage>
        <taxon>Eukaryota</taxon>
        <taxon>Metazoa</taxon>
        <taxon>Spiralia</taxon>
        <taxon>Lophotrochozoa</taxon>
        <taxon>Platyhelminthes</taxon>
        <taxon>Trematoda</taxon>
        <taxon>Digenea</taxon>
        <taxon>Opisthorchiida</taxon>
        <taxon>Opisthorchiata</taxon>
        <taxon>Opisthorchiidae</taxon>
        <taxon>Opisthorchis</taxon>
    </lineage>
</organism>